<comment type="caution">
    <text evidence="1">The sequence shown here is derived from an EMBL/GenBank/DDBJ whole genome shotgun (WGS) entry which is preliminary data.</text>
</comment>
<dbReference type="InterPro" id="IPR029063">
    <property type="entry name" value="SAM-dependent_MTases_sf"/>
</dbReference>
<reference evidence="1 2" key="1">
    <citation type="submission" date="2017-12" db="EMBL/GenBank/DDBJ databases">
        <title>Gene loss provides genomic basis for host adaptation in cereal stripe rust fungi.</title>
        <authorList>
            <person name="Xia C."/>
        </authorList>
    </citation>
    <scope>NUCLEOTIDE SEQUENCE [LARGE SCALE GENOMIC DNA]</scope>
    <source>
        <strain evidence="1 2">93TX-2</strain>
    </source>
</reference>
<dbReference type="EMBL" id="PKSM01000005">
    <property type="protein sequence ID" value="POW22987.1"/>
    <property type="molecule type" value="Genomic_DNA"/>
</dbReference>
<keyword evidence="2" id="KW-1185">Reference proteome</keyword>
<dbReference type="VEuPathDB" id="FungiDB:PSHT_00717"/>
<reference evidence="2" key="3">
    <citation type="journal article" date="2018" name="Mol. Plant Microbe Interact.">
        <title>Genome sequence resources for the wheat stripe rust pathogen (Puccinia striiformis f. sp. tritici) and the barley stripe rust pathogen (Puccinia striiformis f. sp. hordei).</title>
        <authorList>
            <person name="Xia C."/>
            <person name="Wang M."/>
            <person name="Yin C."/>
            <person name="Cornejo O.E."/>
            <person name="Hulbert S.H."/>
            <person name="Chen X."/>
        </authorList>
    </citation>
    <scope>NUCLEOTIDE SEQUENCE [LARGE SCALE GENOMIC DNA]</scope>
    <source>
        <strain evidence="2">93TX-2</strain>
    </source>
</reference>
<dbReference type="PANTHER" id="PTHR14614">
    <property type="entry name" value="HEPATOCELLULAR CARCINOMA-ASSOCIATED ANTIGEN"/>
    <property type="match status" value="1"/>
</dbReference>
<name>A0A2S4WMR3_9BASI</name>
<organism evidence="1 2">
    <name type="scientific">Puccinia striiformis</name>
    <dbReference type="NCBI Taxonomy" id="27350"/>
    <lineage>
        <taxon>Eukaryota</taxon>
        <taxon>Fungi</taxon>
        <taxon>Dikarya</taxon>
        <taxon>Basidiomycota</taxon>
        <taxon>Pucciniomycotina</taxon>
        <taxon>Pucciniomycetes</taxon>
        <taxon>Pucciniales</taxon>
        <taxon>Pucciniaceae</taxon>
        <taxon>Puccinia</taxon>
    </lineage>
</organism>
<dbReference type="Proteomes" id="UP000238274">
    <property type="component" value="Unassembled WGS sequence"/>
</dbReference>
<dbReference type="Pfam" id="PF10294">
    <property type="entry name" value="Methyltransf_16"/>
    <property type="match status" value="1"/>
</dbReference>
<dbReference type="VEuPathDB" id="FungiDB:PSTT_01602"/>
<evidence type="ECO:0000313" key="2">
    <source>
        <dbReference type="Proteomes" id="UP000238274"/>
    </source>
</evidence>
<gene>
    <name evidence="1" type="ORF">PSHT_00717</name>
</gene>
<dbReference type="SUPFAM" id="SSF53335">
    <property type="entry name" value="S-adenosyl-L-methionine-dependent methyltransferases"/>
    <property type="match status" value="2"/>
</dbReference>
<dbReference type="PANTHER" id="PTHR14614:SF130">
    <property type="entry name" value="PROTEIN-LYSINE N-METHYLTRANSFERASE EEF2KMT"/>
    <property type="match status" value="1"/>
</dbReference>
<reference evidence="2" key="2">
    <citation type="journal article" date="2018" name="BMC Genomics">
        <title>Genomic insights into host adaptation between the wheat stripe rust pathogen (Puccinia striiformis f. sp. tritici) and the barley stripe rust pathogen (Puccinia striiformis f. sp. hordei).</title>
        <authorList>
            <person name="Xia C."/>
            <person name="Wang M."/>
            <person name="Yin C."/>
            <person name="Cornejo O.E."/>
            <person name="Hulbert S.H."/>
            <person name="Chen X."/>
        </authorList>
    </citation>
    <scope>NUCLEOTIDE SEQUENCE [LARGE SCALE GENOMIC DNA]</scope>
    <source>
        <strain evidence="2">93TX-2</strain>
    </source>
</reference>
<dbReference type="Gene3D" id="3.40.50.150">
    <property type="entry name" value="Vaccinia Virus protein VP39"/>
    <property type="match status" value="1"/>
</dbReference>
<proteinExistence type="predicted"/>
<sequence>MEINQLIRSYAAHSPPTIPHPTWLAQLNNQIILFDLLSQYSDHQAGRTWKLRFWKRIITVIEREFKRDPVLYQEEEIDERILNYYISLQHQQQPDKTIEEIELHIYYYGPINERDSWSKINLYENKASISQGTTGLRSWGASVCLSNYLILNQEDILRSTPDNQSQTTTIIELGSGTGLLGLLAYQLNPRNRVIFSDFNQHVIDRLRSNLDLKSVKLKIGGFLLVDFKEDERRNISVVNVDWNDHSKAGICHDEDWNGRTIVLGSDLVYDPDLVPGLVTTIKHTLKPQHCSSSGGGSQSFGLICGTVRAPETWDLFISTCGEQGLDVEYLDVQKAIEYGNPNSDGIIFPQSLDQSIDKLKLVKLSISD</sequence>
<dbReference type="InterPro" id="IPR019410">
    <property type="entry name" value="Methyltransf_16"/>
</dbReference>
<dbReference type="AlphaFoldDB" id="A0A2S4WMR3"/>
<accession>A0A2S4WMR3</accession>
<dbReference type="GO" id="GO:0008757">
    <property type="term" value="F:S-adenosylmethionine-dependent methyltransferase activity"/>
    <property type="evidence" value="ECO:0007669"/>
    <property type="project" value="UniProtKB-ARBA"/>
</dbReference>
<evidence type="ECO:0000313" key="1">
    <source>
        <dbReference type="EMBL" id="POW22987.1"/>
    </source>
</evidence>
<dbReference type="GO" id="GO:0005737">
    <property type="term" value="C:cytoplasm"/>
    <property type="evidence" value="ECO:0007669"/>
    <property type="project" value="TreeGrafter"/>
</dbReference>
<evidence type="ECO:0008006" key="3">
    <source>
        <dbReference type="Google" id="ProtNLM"/>
    </source>
</evidence>
<protein>
    <recommendedName>
        <fullName evidence="3">FAM86 N-terminal domain-containing protein</fullName>
    </recommendedName>
</protein>
<dbReference type="OrthoDB" id="194386at2759"/>